<dbReference type="InterPro" id="IPR001356">
    <property type="entry name" value="HD"/>
</dbReference>
<dbReference type="OrthoDB" id="2804330at2759"/>
<feature type="compositionally biased region" description="Acidic residues" evidence="1">
    <location>
        <begin position="398"/>
        <end position="410"/>
    </location>
</feature>
<dbReference type="AlphaFoldDB" id="A0A9P3L6J5"/>
<feature type="compositionally biased region" description="Low complexity" evidence="1">
    <location>
        <begin position="29"/>
        <end position="47"/>
    </location>
</feature>
<evidence type="ECO:0000256" key="1">
    <source>
        <dbReference type="SAM" id="MobiDB-lite"/>
    </source>
</evidence>
<keyword evidence="3" id="KW-1185">Reference proteome</keyword>
<feature type="region of interest" description="Disordered" evidence="1">
    <location>
        <begin position="391"/>
        <end position="410"/>
    </location>
</feature>
<name>A0A9P3L6J5_9APHY</name>
<dbReference type="EMBL" id="BPQB01000001">
    <property type="protein sequence ID" value="GJE84101.1"/>
    <property type="molecule type" value="Genomic_DNA"/>
</dbReference>
<sequence>MSPSGEQHDVATIYAHYKAMYNASNVGASTSASAAPPAPQNAPSNVARRPHRLPEDALEILREFYRTKTTRPSAGAKRELLARIHQIPGTEWYSINSINSWFNGRRMADLRKEEKKDGTASILWPSLDKAKIDKLQVLHRQRPPNIPLSKLVQTWARALGSDVEHVQAWIDYNDPSEEASELVDRKPALHLPTPEATASPEPGCMRNTQSPTVSTPQAPPVLQPFSTMPPAVKRQPFSPVQPFFVPSQTQSPVSQSPVPQQVPQGRVATPQAPQASASPAPPPPCTPLGHAITQPRPDLKIVTTEVAPTAPVLAPASQPVAPAQVMQQEIASALQSSTASLLPWEMTFTSYTDADIVFEPMEKMCRDIIRKARGGFYASLGLDPASVSASFEASSDATDVDDGEDMDTSA</sequence>
<proteinExistence type="predicted"/>
<feature type="region of interest" description="Disordered" evidence="1">
    <location>
        <begin position="29"/>
        <end position="52"/>
    </location>
</feature>
<evidence type="ECO:0000313" key="2">
    <source>
        <dbReference type="EMBL" id="GJE84101.1"/>
    </source>
</evidence>
<reference evidence="2 3" key="1">
    <citation type="submission" date="2021-08" db="EMBL/GenBank/DDBJ databases">
        <title>Draft Genome Sequence of Phanerochaete sordida strain YK-624.</title>
        <authorList>
            <person name="Mori T."/>
            <person name="Dohra H."/>
            <person name="Suzuki T."/>
            <person name="Kawagishi H."/>
            <person name="Hirai H."/>
        </authorList>
    </citation>
    <scope>NUCLEOTIDE SEQUENCE [LARGE SCALE GENOMIC DNA]</scope>
    <source>
        <strain evidence="2 3">YK-624</strain>
    </source>
</reference>
<evidence type="ECO:0000313" key="3">
    <source>
        <dbReference type="Proteomes" id="UP000703269"/>
    </source>
</evidence>
<feature type="region of interest" description="Disordered" evidence="1">
    <location>
        <begin position="191"/>
        <end position="293"/>
    </location>
</feature>
<dbReference type="CDD" id="cd00086">
    <property type="entry name" value="homeodomain"/>
    <property type="match status" value="1"/>
</dbReference>
<gene>
    <name evidence="2" type="ORF">PsYK624_001760</name>
</gene>
<dbReference type="Proteomes" id="UP000703269">
    <property type="component" value="Unassembled WGS sequence"/>
</dbReference>
<feature type="compositionally biased region" description="Polar residues" evidence="1">
    <location>
        <begin position="206"/>
        <end position="216"/>
    </location>
</feature>
<comment type="caution">
    <text evidence="2">The sequence shown here is derived from an EMBL/GenBank/DDBJ whole genome shotgun (WGS) entry which is preliminary data.</text>
</comment>
<feature type="compositionally biased region" description="Low complexity" evidence="1">
    <location>
        <begin position="235"/>
        <end position="278"/>
    </location>
</feature>
<dbReference type="GO" id="GO:0003677">
    <property type="term" value="F:DNA binding"/>
    <property type="evidence" value="ECO:0007669"/>
    <property type="project" value="InterPro"/>
</dbReference>
<accession>A0A9P3L6J5</accession>
<evidence type="ECO:0008006" key="4">
    <source>
        <dbReference type="Google" id="ProtNLM"/>
    </source>
</evidence>
<organism evidence="2 3">
    <name type="scientific">Phanerochaete sordida</name>
    <dbReference type="NCBI Taxonomy" id="48140"/>
    <lineage>
        <taxon>Eukaryota</taxon>
        <taxon>Fungi</taxon>
        <taxon>Dikarya</taxon>
        <taxon>Basidiomycota</taxon>
        <taxon>Agaricomycotina</taxon>
        <taxon>Agaricomycetes</taxon>
        <taxon>Polyporales</taxon>
        <taxon>Phanerochaetaceae</taxon>
        <taxon>Phanerochaete</taxon>
    </lineage>
</organism>
<protein>
    <recommendedName>
        <fullName evidence="4">Homeobox domain-containing protein</fullName>
    </recommendedName>
</protein>